<dbReference type="EMBL" id="JAJEQR010000021">
    <property type="protein sequence ID" value="MCC2231058.1"/>
    <property type="molecule type" value="Genomic_DNA"/>
</dbReference>
<gene>
    <name evidence="4" type="ORF">LKD81_08615</name>
</gene>
<evidence type="ECO:0000256" key="2">
    <source>
        <dbReference type="ARBA" id="ARBA00023136"/>
    </source>
</evidence>
<comment type="similarity">
    <text evidence="1">Belongs to the GerABKA family.</text>
</comment>
<name>A0AAE3EAE2_9FIRM</name>
<accession>A0AAE3EAE2</accession>
<dbReference type="RefSeq" id="WP_308453602.1">
    <property type="nucleotide sequence ID" value="NZ_JAJEQR010000021.1"/>
</dbReference>
<feature type="transmembrane region" description="Helical" evidence="3">
    <location>
        <begin position="284"/>
        <end position="303"/>
    </location>
</feature>
<keyword evidence="5" id="KW-1185">Reference proteome</keyword>
<keyword evidence="3" id="KW-0812">Transmembrane</keyword>
<feature type="transmembrane region" description="Helical" evidence="3">
    <location>
        <begin position="406"/>
        <end position="432"/>
    </location>
</feature>
<evidence type="ECO:0000256" key="1">
    <source>
        <dbReference type="ARBA" id="ARBA00005278"/>
    </source>
</evidence>
<dbReference type="AlphaFoldDB" id="A0AAE3EAE2"/>
<dbReference type="PANTHER" id="PTHR22550">
    <property type="entry name" value="SPORE GERMINATION PROTEIN"/>
    <property type="match status" value="1"/>
</dbReference>
<keyword evidence="3" id="KW-1133">Transmembrane helix</keyword>
<evidence type="ECO:0000313" key="4">
    <source>
        <dbReference type="EMBL" id="MCC2231058.1"/>
    </source>
</evidence>
<dbReference type="InterPro" id="IPR050768">
    <property type="entry name" value="UPF0353/GerABKA_families"/>
</dbReference>
<dbReference type="PANTHER" id="PTHR22550:SF9">
    <property type="entry name" value="STAGE V SPORULATION PROTEIN AF"/>
    <property type="match status" value="1"/>
</dbReference>
<evidence type="ECO:0000256" key="3">
    <source>
        <dbReference type="SAM" id="Phobius"/>
    </source>
</evidence>
<dbReference type="PIRSF" id="PIRSF005690">
    <property type="entry name" value="GerBA"/>
    <property type="match status" value="1"/>
</dbReference>
<sequence>MLTGQMVQDYSMLHEKLRPDMNYDIIERPLFIGGRAAFFYCVNGFVSDENIQKIVQFFLGVKGSEMPKEAEAFAESYAAYGDVVLKQDISSLITAVLSGLGILVVDGYDSGLVFDIRNYPGRGVQEPEKDKVLRGARDGFCENVVTNTALIRRRIRDPRLRTEMFQVGDISHTDVAVVYMEGIVRKELLMKIKHRLKQMKVDALTMSQESLAECLYRQKWFNPFPKFKFSERPDTAAAHILEGGLAVLVDNSPSAMILPASIFDMAEAADDYYFPPLTGTYLRFSRILISLIALLLLPLYVLLMQNPQWIPECMQFIKPAEEINVPIVIQVLILELAVDGLRLASVNTPNMLSTPLSIIAALVLSDFSVESGWFNSEVMLYTAFVTVANYTQTSYELSYAIKFFRILLLLLTALFNAWGFAAGLIIPVWAAASNRTIGGMSYLYPLIPFRWKELKNRLLRPRIRHRTEE</sequence>
<protein>
    <submittedName>
        <fullName evidence="4">Spore germination protein</fullName>
    </submittedName>
</protein>
<organism evidence="4 5">
    <name type="scientific">Hominifimenecus microfluidus</name>
    <dbReference type="NCBI Taxonomy" id="2885348"/>
    <lineage>
        <taxon>Bacteria</taxon>
        <taxon>Bacillati</taxon>
        <taxon>Bacillota</taxon>
        <taxon>Clostridia</taxon>
        <taxon>Lachnospirales</taxon>
        <taxon>Lachnospiraceae</taxon>
        <taxon>Hominifimenecus</taxon>
    </lineage>
</organism>
<dbReference type="Proteomes" id="UP001198182">
    <property type="component" value="Unassembled WGS sequence"/>
</dbReference>
<keyword evidence="2 3" id="KW-0472">Membrane</keyword>
<dbReference type="InterPro" id="IPR004995">
    <property type="entry name" value="Spore_Ger"/>
</dbReference>
<dbReference type="GO" id="GO:0009847">
    <property type="term" value="P:spore germination"/>
    <property type="evidence" value="ECO:0007669"/>
    <property type="project" value="InterPro"/>
</dbReference>
<comment type="caution">
    <text evidence="4">The sequence shown here is derived from an EMBL/GenBank/DDBJ whole genome shotgun (WGS) entry which is preliminary data.</text>
</comment>
<evidence type="ECO:0000313" key="5">
    <source>
        <dbReference type="Proteomes" id="UP001198182"/>
    </source>
</evidence>
<dbReference type="Pfam" id="PF03323">
    <property type="entry name" value="GerA"/>
    <property type="match status" value="1"/>
</dbReference>
<reference evidence="4" key="1">
    <citation type="submission" date="2021-10" db="EMBL/GenBank/DDBJ databases">
        <title>Anaerobic single-cell dispensing facilitates the cultivation of human gut bacteria.</title>
        <authorList>
            <person name="Afrizal A."/>
        </authorList>
    </citation>
    <scope>NUCLEOTIDE SEQUENCE</scope>
    <source>
        <strain evidence="4">CLA-AA-H215</strain>
    </source>
</reference>
<proteinExistence type="inferred from homology"/>
<dbReference type="GO" id="GO:0016020">
    <property type="term" value="C:membrane"/>
    <property type="evidence" value="ECO:0007669"/>
    <property type="project" value="InterPro"/>
</dbReference>